<dbReference type="OMA" id="FFSNYKH"/>
<evidence type="ECO:0000259" key="8">
    <source>
        <dbReference type="PROSITE" id="PS50950"/>
    </source>
</evidence>
<dbReference type="InterPro" id="IPR006612">
    <property type="entry name" value="THAP_Znf"/>
</dbReference>
<dbReference type="InterPro" id="IPR027805">
    <property type="entry name" value="Transposase_HTH_dom"/>
</dbReference>
<evidence type="ECO:0000256" key="7">
    <source>
        <dbReference type="SAM" id="MobiDB-lite"/>
    </source>
</evidence>
<dbReference type="SUPFAM" id="SSF57716">
    <property type="entry name" value="Glucocorticoid receptor-like (DNA-binding domain)"/>
    <property type="match status" value="1"/>
</dbReference>
<protein>
    <submittedName>
        <fullName evidence="11">Uncharacterized protein LOC118418276</fullName>
    </submittedName>
</protein>
<evidence type="ECO:0000256" key="5">
    <source>
        <dbReference type="ARBA" id="ARBA00023125"/>
    </source>
</evidence>
<dbReference type="OrthoDB" id="6117952at2759"/>
<dbReference type="Pfam" id="PF05485">
    <property type="entry name" value="THAP"/>
    <property type="match status" value="1"/>
</dbReference>
<dbReference type="SMART" id="SM00980">
    <property type="entry name" value="THAP"/>
    <property type="match status" value="1"/>
</dbReference>
<evidence type="ECO:0000256" key="4">
    <source>
        <dbReference type="ARBA" id="ARBA00022833"/>
    </source>
</evidence>
<keyword evidence="4" id="KW-0862">Zinc</keyword>
<feature type="compositionally biased region" description="Polar residues" evidence="7">
    <location>
        <begin position="108"/>
        <end position="119"/>
    </location>
</feature>
<name>C3ZZB3_BRAFL</name>
<dbReference type="GO" id="GO:0008270">
    <property type="term" value="F:zinc ion binding"/>
    <property type="evidence" value="ECO:0007669"/>
    <property type="project" value="UniProtKB-KW"/>
</dbReference>
<dbReference type="AlphaFoldDB" id="C3ZZB3"/>
<evidence type="ECO:0000313" key="10">
    <source>
        <dbReference type="Proteomes" id="UP000001554"/>
    </source>
</evidence>
<dbReference type="GO" id="GO:0003677">
    <property type="term" value="F:DNA binding"/>
    <property type="evidence" value="ECO:0007669"/>
    <property type="project" value="UniProtKB-UniRule"/>
</dbReference>
<evidence type="ECO:0000313" key="9">
    <source>
        <dbReference type="EMBL" id="EEN42117.1"/>
    </source>
</evidence>
<dbReference type="InParanoid" id="C3ZZB3"/>
<evidence type="ECO:0000256" key="3">
    <source>
        <dbReference type="ARBA" id="ARBA00022771"/>
    </source>
</evidence>
<dbReference type="KEGG" id="bfo:118418276"/>
<keyword evidence="3 6" id="KW-0863">Zinc-finger</keyword>
<evidence type="ECO:0000256" key="2">
    <source>
        <dbReference type="ARBA" id="ARBA00022723"/>
    </source>
</evidence>
<evidence type="ECO:0000313" key="11">
    <source>
        <dbReference type="RefSeq" id="XP_035680015.1"/>
    </source>
</evidence>
<keyword evidence="2" id="KW-0479">Metal-binding</keyword>
<feature type="domain" description="THAP-type" evidence="8">
    <location>
        <begin position="15"/>
        <end position="97"/>
    </location>
</feature>
<dbReference type="PANTHER" id="PTHR23080:SF143">
    <property type="entry name" value="SI:DKEY-56D12.4"/>
    <property type="match status" value="1"/>
</dbReference>
<keyword evidence="10" id="KW-1185">Reference proteome</keyword>
<evidence type="ECO:0000256" key="1">
    <source>
        <dbReference type="ARBA" id="ARBA00001968"/>
    </source>
</evidence>
<proteinExistence type="predicted"/>
<organism>
    <name type="scientific">Branchiostoma floridae</name>
    <name type="common">Florida lancelet</name>
    <name type="synonym">Amphioxus</name>
    <dbReference type="NCBI Taxonomy" id="7739"/>
    <lineage>
        <taxon>Eukaryota</taxon>
        <taxon>Metazoa</taxon>
        <taxon>Chordata</taxon>
        <taxon>Cephalochordata</taxon>
        <taxon>Leptocardii</taxon>
        <taxon>Amphioxiformes</taxon>
        <taxon>Branchiostomatidae</taxon>
        <taxon>Branchiostoma</taxon>
    </lineage>
</organism>
<dbReference type="Pfam" id="PF13613">
    <property type="entry name" value="HTH_Tnp_4"/>
    <property type="match status" value="1"/>
</dbReference>
<dbReference type="GeneID" id="118418276"/>
<dbReference type="RefSeq" id="XP_035680015.1">
    <property type="nucleotide sequence ID" value="XM_035824122.1"/>
</dbReference>
<comment type="cofactor">
    <cofactor evidence="1">
        <name>a divalent metal cation</name>
        <dbReference type="ChEBI" id="CHEBI:60240"/>
    </cofactor>
</comment>
<evidence type="ECO:0000256" key="6">
    <source>
        <dbReference type="PROSITE-ProRule" id="PRU00309"/>
    </source>
</evidence>
<reference evidence="9" key="1">
    <citation type="journal article" date="2008" name="Nature">
        <title>The amphioxus genome and the evolution of the chordate karyotype.</title>
        <authorList>
            <consortium name="US DOE Joint Genome Institute (JGI-PGF)"/>
            <person name="Putnam N.H."/>
            <person name="Butts T."/>
            <person name="Ferrier D.E.K."/>
            <person name="Furlong R.F."/>
            <person name="Hellsten U."/>
            <person name="Kawashima T."/>
            <person name="Robinson-Rechavi M."/>
            <person name="Shoguchi E."/>
            <person name="Terry A."/>
            <person name="Yu J.-K."/>
            <person name="Benito-Gutierrez E.L."/>
            <person name="Dubchak I."/>
            <person name="Garcia-Fernandez J."/>
            <person name="Gibson-Brown J.J."/>
            <person name="Grigoriev I.V."/>
            <person name="Horton A.C."/>
            <person name="de Jong P.J."/>
            <person name="Jurka J."/>
            <person name="Kapitonov V.V."/>
            <person name="Kohara Y."/>
            <person name="Kuroki Y."/>
            <person name="Lindquist E."/>
            <person name="Lucas S."/>
            <person name="Osoegawa K."/>
            <person name="Pennacchio L.A."/>
            <person name="Salamov A.A."/>
            <person name="Satou Y."/>
            <person name="Sauka-Spengler T."/>
            <person name="Schmutz J."/>
            <person name="Shin-I T."/>
            <person name="Toyoda A."/>
            <person name="Bronner-Fraser M."/>
            <person name="Fujiyama A."/>
            <person name="Holland L.Z."/>
            <person name="Holland P.W.H."/>
            <person name="Satoh N."/>
            <person name="Rokhsar D.S."/>
        </authorList>
    </citation>
    <scope>NUCLEOTIDE SEQUENCE [LARGE SCALE GENOMIC DNA]</scope>
    <source>
        <strain evidence="9">S238N-H82</strain>
        <tissue evidence="9">Testes</tissue>
    </source>
</reference>
<dbReference type="Pfam" id="PF13359">
    <property type="entry name" value="DDE_Tnp_4"/>
    <property type="match status" value="1"/>
</dbReference>
<dbReference type="InterPro" id="IPR027806">
    <property type="entry name" value="HARBI1_dom"/>
</dbReference>
<dbReference type="EMBL" id="GG666746">
    <property type="protein sequence ID" value="EEN42117.1"/>
    <property type="molecule type" value="Genomic_DNA"/>
</dbReference>
<dbReference type="PROSITE" id="PS50950">
    <property type="entry name" value="ZF_THAP"/>
    <property type="match status" value="1"/>
</dbReference>
<keyword evidence="5 6" id="KW-0238">DNA-binding</keyword>
<dbReference type="eggNOG" id="ENOG502RZ2Y">
    <property type="taxonomic scope" value="Eukaryota"/>
</dbReference>
<dbReference type="PANTHER" id="PTHR23080">
    <property type="entry name" value="THAP DOMAIN PROTEIN"/>
    <property type="match status" value="1"/>
</dbReference>
<gene>
    <name evidence="11" type="primary">LOC118418276</name>
    <name evidence="9" type="ORF">BRAFLDRAFT_132572</name>
</gene>
<accession>C3ZZB3</accession>
<feature type="region of interest" description="Disordered" evidence="7">
    <location>
        <begin position="105"/>
        <end position="137"/>
    </location>
</feature>
<dbReference type="Proteomes" id="UP000001554">
    <property type="component" value="Chromosome 6"/>
</dbReference>
<reference evidence="11" key="3">
    <citation type="submission" date="2025-04" db="UniProtKB">
        <authorList>
            <consortium name="RefSeq"/>
        </authorList>
    </citation>
    <scope>IDENTIFICATION</scope>
    <source>
        <strain evidence="11">S238N-H82</strain>
        <tissue evidence="11">Testes</tissue>
    </source>
</reference>
<sequence>MAFVIRKQKAMYQAQGSRCCVPKCSNRQGTDKLQGVRRSHYRFPQGEANRDLRRLWETSVRRDYWTASKHDRVCSDHFAGGIRTHIEGSPGYIPSIFAWTKASKSRPSRTSEQAGTVTPVSWCKDSWSPAPETPGGLNERKIALAKQREEKQAAQAKENTTRVWKEHGHDYPETCRAKPSVYDEELAALHETVQRLEKPEKSQLKNKVFSLDTIKDSDKDFQVRTNLPNFDVFSSICEYLKTVSNGRLKYWRGQETDIDSERSRTGRERTLTFEEEFFLVLVKLKSGDFNQEIASKFGISESQVSKIFTTWINFLHRELWYLFEMKTIWENEETIPECYRRYPHLISVIDCTELQIEMATTLQARKETYYNYKNRDTVKFMVGLSPNLTVNYVSKGHGGRASDKHITLTSEQFINQLPPNSVIMADKGFNISKELSDKGVRLVIPDFKGRNRSQMSVQEAANSESISSARIHIERIIQRIRTFHILGSTLKISQQDITEQIFSVCAYMTNFQMPIINLRQGQSSSTSGSNMTEESIFDFI</sequence>
<reference evidence="10" key="2">
    <citation type="journal article" date="2020" name="Nat. Ecol. Evol.">
        <title>Deeply conserved synteny resolves early events in vertebrate evolution.</title>
        <authorList>
            <person name="Simakov O."/>
            <person name="Marletaz F."/>
            <person name="Yue J.X."/>
            <person name="O'Connell B."/>
            <person name="Jenkins J."/>
            <person name="Brandt A."/>
            <person name="Calef R."/>
            <person name="Tung C.H."/>
            <person name="Huang T.K."/>
            <person name="Schmutz J."/>
            <person name="Satoh N."/>
            <person name="Yu J.K."/>
            <person name="Putnam N.H."/>
            <person name="Green R.E."/>
            <person name="Rokhsar D.S."/>
        </authorList>
    </citation>
    <scope>NUCLEOTIDE SEQUENCE [LARGE SCALE GENOMIC DNA]</scope>
    <source>
        <strain evidence="10">S238N-H82</strain>
    </source>
</reference>